<reference evidence="1 2" key="1">
    <citation type="submission" date="2019-03" db="EMBL/GenBank/DDBJ databases">
        <title>First draft genome of Liparis tanakae, snailfish: a comprehensive survey of snailfish specific genes.</title>
        <authorList>
            <person name="Kim W."/>
            <person name="Song I."/>
            <person name="Jeong J.-H."/>
            <person name="Kim D."/>
            <person name="Kim S."/>
            <person name="Ryu S."/>
            <person name="Song J.Y."/>
            <person name="Lee S.K."/>
        </authorList>
    </citation>
    <scope>NUCLEOTIDE SEQUENCE [LARGE SCALE GENOMIC DNA]</scope>
    <source>
        <tissue evidence="1">Muscle</tissue>
    </source>
</reference>
<name>A0A4Z2HET4_9TELE</name>
<protein>
    <submittedName>
        <fullName evidence="1">Uncharacterized protein</fullName>
    </submittedName>
</protein>
<evidence type="ECO:0000313" key="1">
    <source>
        <dbReference type="EMBL" id="TNN63805.1"/>
    </source>
</evidence>
<evidence type="ECO:0000313" key="2">
    <source>
        <dbReference type="Proteomes" id="UP000314294"/>
    </source>
</evidence>
<proteinExistence type="predicted"/>
<dbReference type="AlphaFoldDB" id="A0A4Z2HET4"/>
<keyword evidence="2" id="KW-1185">Reference proteome</keyword>
<gene>
    <name evidence="1" type="ORF">EYF80_026007</name>
</gene>
<comment type="caution">
    <text evidence="1">The sequence shown here is derived from an EMBL/GenBank/DDBJ whole genome shotgun (WGS) entry which is preliminary data.</text>
</comment>
<accession>A0A4Z2HET4</accession>
<dbReference type="EMBL" id="SRLO01000266">
    <property type="protein sequence ID" value="TNN63805.1"/>
    <property type="molecule type" value="Genomic_DNA"/>
</dbReference>
<sequence>MSGPAVGGCLEFGAIRTLLGCSSMLKRCNTTETEKRMAAKKNRICSWDLKAAPRKVCVQSKPPSA</sequence>
<organism evidence="1 2">
    <name type="scientific">Liparis tanakae</name>
    <name type="common">Tanaka's snailfish</name>
    <dbReference type="NCBI Taxonomy" id="230148"/>
    <lineage>
        <taxon>Eukaryota</taxon>
        <taxon>Metazoa</taxon>
        <taxon>Chordata</taxon>
        <taxon>Craniata</taxon>
        <taxon>Vertebrata</taxon>
        <taxon>Euteleostomi</taxon>
        <taxon>Actinopterygii</taxon>
        <taxon>Neopterygii</taxon>
        <taxon>Teleostei</taxon>
        <taxon>Neoteleostei</taxon>
        <taxon>Acanthomorphata</taxon>
        <taxon>Eupercaria</taxon>
        <taxon>Perciformes</taxon>
        <taxon>Cottioidei</taxon>
        <taxon>Cottales</taxon>
        <taxon>Liparidae</taxon>
        <taxon>Liparis</taxon>
    </lineage>
</organism>
<dbReference type="Proteomes" id="UP000314294">
    <property type="component" value="Unassembled WGS sequence"/>
</dbReference>